<feature type="transmembrane region" description="Helical" evidence="2">
    <location>
        <begin position="178"/>
        <end position="199"/>
    </location>
</feature>
<evidence type="ECO:0000313" key="4">
    <source>
        <dbReference type="Proteomes" id="UP001321766"/>
    </source>
</evidence>
<evidence type="ECO:0000256" key="1">
    <source>
        <dbReference type="SAM" id="MobiDB-lite"/>
    </source>
</evidence>
<keyword evidence="4" id="KW-1185">Reference proteome</keyword>
<feature type="transmembrane region" description="Helical" evidence="2">
    <location>
        <begin position="147"/>
        <end position="172"/>
    </location>
</feature>
<feature type="region of interest" description="Disordered" evidence="1">
    <location>
        <begin position="1"/>
        <end position="54"/>
    </location>
</feature>
<name>A0ABM8B921_9BIFI</name>
<evidence type="ECO:0000313" key="3">
    <source>
        <dbReference type="EMBL" id="BDR53071.1"/>
    </source>
</evidence>
<gene>
    <name evidence="3" type="ORF">KIM372_09780</name>
</gene>
<keyword evidence="2" id="KW-1133">Transmembrane helix</keyword>
<dbReference type="Proteomes" id="UP001321766">
    <property type="component" value="Chromosome"/>
</dbReference>
<evidence type="ECO:0008006" key="5">
    <source>
        <dbReference type="Google" id="ProtNLM"/>
    </source>
</evidence>
<feature type="transmembrane region" description="Helical" evidence="2">
    <location>
        <begin position="112"/>
        <end position="135"/>
    </location>
</feature>
<organism evidence="3 4">
    <name type="scientific">Bombiscardovia nodaiensis</name>
    <dbReference type="NCBI Taxonomy" id="2932181"/>
    <lineage>
        <taxon>Bacteria</taxon>
        <taxon>Bacillati</taxon>
        <taxon>Actinomycetota</taxon>
        <taxon>Actinomycetes</taxon>
        <taxon>Bifidobacteriales</taxon>
        <taxon>Bifidobacteriaceae</taxon>
        <taxon>Bombiscardovia</taxon>
    </lineage>
</organism>
<sequence>MSAQEPEPGQTNPSSQPPIDAQSHQLQAAPDQQSARSSLAQQPQTASVIQEERDAQRSVAQADERAERRWKLIETIILWAAWIIMVGFNGYAEVFKFNGTTTGKVAYSANVWFMPAGWAFAIWGIIYIGLAVWLVRYCVAGPSRKQLGALPISLSGLLFVATCLLNICWLAFWHLRQFTISLIIIAVLTALVWVLYAIARRDSSQANTAKPARTLDWAPLSLYGTWLSVATVLNAFYDVEVLSGGMSDVIQVFAVIILLCLLFIVAFLMEQKVRDWIFGLVLLWSAVAIGIQILDRNTAVGLLVIAIAAVGDLLVYFPWDKFKLVRR</sequence>
<feature type="compositionally biased region" description="Polar residues" evidence="1">
    <location>
        <begin position="22"/>
        <end position="48"/>
    </location>
</feature>
<dbReference type="EMBL" id="AP026798">
    <property type="protein sequence ID" value="BDR53071.1"/>
    <property type="molecule type" value="Genomic_DNA"/>
</dbReference>
<keyword evidence="2" id="KW-0472">Membrane</keyword>
<dbReference type="PANTHER" id="PTHR33802:SF1">
    <property type="entry name" value="XK-RELATED PROTEIN"/>
    <property type="match status" value="1"/>
</dbReference>
<dbReference type="InterPro" id="IPR038330">
    <property type="entry name" value="TspO/MBR-related_sf"/>
</dbReference>
<feature type="transmembrane region" description="Helical" evidence="2">
    <location>
        <begin position="300"/>
        <end position="319"/>
    </location>
</feature>
<accession>A0ABM8B921</accession>
<evidence type="ECO:0000256" key="2">
    <source>
        <dbReference type="SAM" id="Phobius"/>
    </source>
</evidence>
<dbReference type="Gene3D" id="1.20.1260.100">
    <property type="entry name" value="TspO/MBR protein"/>
    <property type="match status" value="1"/>
</dbReference>
<reference evidence="3 4" key="1">
    <citation type="journal article" date="2023" name="Microbiol. Spectr.">
        <title>Symbiosis of Carpenter Bees with Uncharacterized Lactic Acid Bacteria Showing NAD Auxotrophy.</title>
        <authorList>
            <person name="Kawasaki S."/>
            <person name="Ozawa K."/>
            <person name="Mori T."/>
            <person name="Yamamoto A."/>
            <person name="Ito M."/>
            <person name="Ohkuma M."/>
            <person name="Sakamoto M."/>
            <person name="Matsutani M."/>
        </authorList>
    </citation>
    <scope>NUCLEOTIDE SEQUENCE [LARGE SCALE GENOMIC DNA]</scope>
    <source>
        <strain evidence="3 4">Kim37-2</strain>
    </source>
</reference>
<feature type="transmembrane region" description="Helical" evidence="2">
    <location>
        <begin position="220"/>
        <end position="237"/>
    </location>
</feature>
<feature type="transmembrane region" description="Helical" evidence="2">
    <location>
        <begin position="276"/>
        <end position="294"/>
    </location>
</feature>
<feature type="transmembrane region" description="Helical" evidence="2">
    <location>
        <begin position="249"/>
        <end position="269"/>
    </location>
</feature>
<protein>
    <recommendedName>
        <fullName evidence="5">Tryptophan-rich sensory protein</fullName>
    </recommendedName>
</protein>
<feature type="transmembrane region" description="Helical" evidence="2">
    <location>
        <begin position="72"/>
        <end position="92"/>
    </location>
</feature>
<dbReference type="PANTHER" id="PTHR33802">
    <property type="entry name" value="SI:CH211-161H7.5-RELATED"/>
    <property type="match status" value="1"/>
</dbReference>
<proteinExistence type="predicted"/>
<feature type="compositionally biased region" description="Polar residues" evidence="1">
    <location>
        <begin position="1"/>
        <end position="14"/>
    </location>
</feature>
<keyword evidence="2" id="KW-0812">Transmembrane</keyword>